<feature type="transmembrane region" description="Helical" evidence="1">
    <location>
        <begin position="43"/>
        <end position="63"/>
    </location>
</feature>
<comment type="caution">
    <text evidence="2">The sequence shown here is derived from an EMBL/GenBank/DDBJ whole genome shotgun (WGS) entry which is preliminary data.</text>
</comment>
<proteinExistence type="predicted"/>
<name>A0A7W5ZMQ2_9BACT</name>
<keyword evidence="1" id="KW-0472">Membrane</keyword>
<dbReference type="AlphaFoldDB" id="A0A7W5ZMQ2"/>
<dbReference type="EMBL" id="JACIBY010000007">
    <property type="protein sequence ID" value="MBB3839515.1"/>
    <property type="molecule type" value="Genomic_DNA"/>
</dbReference>
<evidence type="ECO:0000256" key="1">
    <source>
        <dbReference type="SAM" id="Phobius"/>
    </source>
</evidence>
<evidence type="ECO:0000313" key="2">
    <source>
        <dbReference type="EMBL" id="MBB3839515.1"/>
    </source>
</evidence>
<feature type="transmembrane region" description="Helical" evidence="1">
    <location>
        <begin position="83"/>
        <end position="110"/>
    </location>
</feature>
<keyword evidence="1" id="KW-1133">Transmembrane helix</keyword>
<feature type="transmembrane region" description="Helical" evidence="1">
    <location>
        <begin position="12"/>
        <end position="31"/>
    </location>
</feature>
<protein>
    <submittedName>
        <fullName evidence="2">Putative membrane protein</fullName>
    </submittedName>
</protein>
<keyword evidence="3" id="KW-1185">Reference proteome</keyword>
<gene>
    <name evidence="2" type="ORF">FHS57_003524</name>
</gene>
<dbReference type="Proteomes" id="UP000541352">
    <property type="component" value="Unassembled WGS sequence"/>
</dbReference>
<sequence length="154" mass="18020">MYSLLLFLHSTVRWLVVASLVISLIRAYLGIRQPRPFTRADNAFRHWTATMAHIQLMLGLWIYSESPMAMYFLKHIRMGFQHIDLTFFGLIHPLLMFIAVVLVTIGSALAKRKVTDHDKFKTMFFWFGLTLLVIFIAIPWPFSPLSTRPLFRTF</sequence>
<dbReference type="RefSeq" id="WP_183975870.1">
    <property type="nucleotide sequence ID" value="NZ_JACIBY010000007.1"/>
</dbReference>
<accession>A0A7W5ZMQ2</accession>
<reference evidence="2 3" key="1">
    <citation type="submission" date="2020-08" db="EMBL/GenBank/DDBJ databases">
        <title>Genomic Encyclopedia of Type Strains, Phase IV (KMG-IV): sequencing the most valuable type-strain genomes for metagenomic binning, comparative biology and taxonomic classification.</title>
        <authorList>
            <person name="Goeker M."/>
        </authorList>
    </citation>
    <scope>NUCLEOTIDE SEQUENCE [LARGE SCALE GENOMIC DNA]</scope>
    <source>
        <strain evidence="2 3">DSM 17976</strain>
    </source>
</reference>
<organism evidence="2 3">
    <name type="scientific">Runella defluvii</name>
    <dbReference type="NCBI Taxonomy" id="370973"/>
    <lineage>
        <taxon>Bacteria</taxon>
        <taxon>Pseudomonadati</taxon>
        <taxon>Bacteroidota</taxon>
        <taxon>Cytophagia</taxon>
        <taxon>Cytophagales</taxon>
        <taxon>Spirosomataceae</taxon>
        <taxon>Runella</taxon>
    </lineage>
</organism>
<evidence type="ECO:0000313" key="3">
    <source>
        <dbReference type="Proteomes" id="UP000541352"/>
    </source>
</evidence>
<feature type="transmembrane region" description="Helical" evidence="1">
    <location>
        <begin position="122"/>
        <end position="142"/>
    </location>
</feature>
<keyword evidence="1" id="KW-0812">Transmembrane</keyword>